<dbReference type="HOGENOM" id="CLU_1571029_0_0_1"/>
<dbReference type="InterPro" id="IPR019328">
    <property type="entry name" value="PIGH-H_dom"/>
</dbReference>
<organism evidence="4 5">
    <name type="scientific">Mixia osmundae (strain CBS 9802 / IAM 14324 / JCM 22182 / KY 12970)</name>
    <dbReference type="NCBI Taxonomy" id="764103"/>
    <lineage>
        <taxon>Eukaryota</taxon>
        <taxon>Fungi</taxon>
        <taxon>Dikarya</taxon>
        <taxon>Basidiomycota</taxon>
        <taxon>Pucciniomycotina</taxon>
        <taxon>Mixiomycetes</taxon>
        <taxon>Mixiales</taxon>
        <taxon>Mixiaceae</taxon>
        <taxon>Mixia</taxon>
    </lineage>
</organism>
<dbReference type="GO" id="GO:0000506">
    <property type="term" value="C:glycosylphosphatidylinositol-N-acetylglucosaminyltransferase (GPI-GnT) complex"/>
    <property type="evidence" value="ECO:0007669"/>
    <property type="project" value="InterPro"/>
</dbReference>
<dbReference type="InterPro" id="IPR044215">
    <property type="entry name" value="PIG-H"/>
</dbReference>
<evidence type="ECO:0000256" key="1">
    <source>
        <dbReference type="ARBA" id="ARBA00004687"/>
    </source>
</evidence>
<dbReference type="OrthoDB" id="6256716at2759"/>
<dbReference type="InParanoid" id="G7DS90"/>
<gene>
    <name evidence="4" type="primary">Mo00091</name>
    <name evidence="4" type="ORF">E5Q_00091</name>
</gene>
<name>G7DS90_MIXOS</name>
<dbReference type="RefSeq" id="XP_014566086.1">
    <property type="nucleotide sequence ID" value="XM_014710600.1"/>
</dbReference>
<dbReference type="EMBL" id="BABT02000004">
    <property type="protein sequence ID" value="GAA93450.1"/>
    <property type="molecule type" value="Genomic_DNA"/>
</dbReference>
<dbReference type="Proteomes" id="UP000009131">
    <property type="component" value="Unassembled WGS sequence"/>
</dbReference>
<protein>
    <recommendedName>
        <fullName evidence="3">Phosphatidylinositol N-acetylglucosaminyltransferase subunit H conserved domain-containing protein</fullName>
    </recommendedName>
</protein>
<evidence type="ECO:0000256" key="2">
    <source>
        <dbReference type="ARBA" id="ARBA00009610"/>
    </source>
</evidence>
<dbReference type="UniPathway" id="UPA00196"/>
<comment type="pathway">
    <text evidence="1">Glycolipid biosynthesis; glycosylphosphatidylinositol-anchor biosynthesis.</text>
</comment>
<evidence type="ECO:0000313" key="5">
    <source>
        <dbReference type="Proteomes" id="UP000009131"/>
    </source>
</evidence>
<dbReference type="Pfam" id="PF10181">
    <property type="entry name" value="PIG-H"/>
    <property type="match status" value="1"/>
</dbReference>
<dbReference type="PANTHER" id="PTHR15231">
    <property type="entry name" value="PHOSPHATIDYLINOSITOL N-ACETYLGLUCOSAMINYLTRANSFERASE SUBUNIT H"/>
    <property type="match status" value="1"/>
</dbReference>
<reference evidence="4 5" key="2">
    <citation type="journal article" date="2012" name="Open Biol.">
        <title>Characteristics of nucleosomes and linker DNA regions on the genome of the basidiomycete Mixia osmundae revealed by mono- and dinucleosome mapping.</title>
        <authorList>
            <person name="Nishida H."/>
            <person name="Kondo S."/>
            <person name="Matsumoto T."/>
            <person name="Suzuki Y."/>
            <person name="Yoshikawa H."/>
            <person name="Taylor T.D."/>
            <person name="Sugiyama J."/>
        </authorList>
    </citation>
    <scope>NUCLEOTIDE SEQUENCE [LARGE SCALE GENOMIC DNA]</scope>
    <source>
        <strain evidence="5">CBS 9802 / IAM 14324 / JCM 22182 / KY 12970</strain>
    </source>
</reference>
<feature type="domain" description="Phosphatidylinositol N-acetylglucosaminyltransferase subunit H conserved" evidence="3">
    <location>
        <begin position="76"/>
        <end position="141"/>
    </location>
</feature>
<dbReference type="AlphaFoldDB" id="G7DS90"/>
<dbReference type="STRING" id="764103.G7DS90"/>
<sequence length="170" mass="18924">MTEKSQDADVERHQAVSAYHVSARATELYSLLLQTLVCAALVYFACTHRARPASALCLLIALAIPVRQARLVRKESLIALRGIGVQLSAQTWLGTRVTFVDATDLSAIVLLESIRGWTIIWTLAVIEQRPAREARIHVAFKHSLPLLATLTPIWRGSRSTMEMSSKRHKV</sequence>
<keyword evidence="5" id="KW-1185">Reference proteome</keyword>
<evidence type="ECO:0000259" key="3">
    <source>
        <dbReference type="Pfam" id="PF10181"/>
    </source>
</evidence>
<evidence type="ECO:0000313" key="4">
    <source>
        <dbReference type="EMBL" id="GAA93450.1"/>
    </source>
</evidence>
<proteinExistence type="inferred from homology"/>
<comment type="caution">
    <text evidence="4">The sequence shown here is derived from an EMBL/GenBank/DDBJ whole genome shotgun (WGS) entry which is preliminary data.</text>
</comment>
<comment type="similarity">
    <text evidence="2">Belongs to the PIGH family.</text>
</comment>
<dbReference type="GO" id="GO:0006506">
    <property type="term" value="P:GPI anchor biosynthetic process"/>
    <property type="evidence" value="ECO:0007669"/>
    <property type="project" value="UniProtKB-UniPathway"/>
</dbReference>
<reference evidence="4 5" key="1">
    <citation type="journal article" date="2011" name="J. Gen. Appl. Microbiol.">
        <title>Draft genome sequencing of the enigmatic basidiomycete Mixia osmundae.</title>
        <authorList>
            <person name="Nishida H."/>
            <person name="Nagatsuka Y."/>
            <person name="Sugiyama J."/>
        </authorList>
    </citation>
    <scope>NUCLEOTIDE SEQUENCE [LARGE SCALE GENOMIC DNA]</scope>
    <source>
        <strain evidence="5">CBS 9802 / IAM 14324 / JCM 22182 / KY 12970</strain>
    </source>
</reference>
<dbReference type="PANTHER" id="PTHR15231:SF1">
    <property type="entry name" value="PHOSPHATIDYLINOSITOL N-ACETYLGLUCOSAMINYLTRANSFERASE SUBUNIT H"/>
    <property type="match status" value="1"/>
</dbReference>
<accession>G7DS90</accession>